<keyword evidence="3" id="KW-0902">Two-component regulatory system</keyword>
<evidence type="ECO:0000256" key="2">
    <source>
        <dbReference type="ARBA" id="ARBA00022777"/>
    </source>
</evidence>
<protein>
    <submittedName>
        <fullName evidence="6">Histidine kinase</fullName>
        <ecNumber evidence="6">2.7.13.3</ecNumber>
    </submittedName>
</protein>
<evidence type="ECO:0000256" key="3">
    <source>
        <dbReference type="ARBA" id="ARBA00023012"/>
    </source>
</evidence>
<keyword evidence="2 6" id="KW-0418">Kinase</keyword>
<dbReference type="EC" id="2.7.13.3" evidence="6"/>
<evidence type="ECO:0000256" key="1">
    <source>
        <dbReference type="ARBA" id="ARBA00022679"/>
    </source>
</evidence>
<dbReference type="Pfam" id="PF07730">
    <property type="entry name" value="HisKA_3"/>
    <property type="match status" value="1"/>
</dbReference>
<dbReference type="PANTHER" id="PTHR24421">
    <property type="entry name" value="NITRATE/NITRITE SENSOR PROTEIN NARX-RELATED"/>
    <property type="match status" value="1"/>
</dbReference>
<dbReference type="STRING" id="1630135.DAD186_20450"/>
<dbReference type="EMBL" id="CP012117">
    <property type="protein sequence ID" value="ANP28595.1"/>
    <property type="molecule type" value="Genomic_DNA"/>
</dbReference>
<feature type="transmembrane region" description="Helical" evidence="4">
    <location>
        <begin position="146"/>
        <end position="163"/>
    </location>
</feature>
<dbReference type="RefSeq" id="WP_065248555.1">
    <property type="nucleotide sequence ID" value="NZ_CP012117.1"/>
</dbReference>
<keyword evidence="4" id="KW-0472">Membrane</keyword>
<feature type="transmembrane region" description="Helical" evidence="4">
    <location>
        <begin position="57"/>
        <end position="76"/>
    </location>
</feature>
<evidence type="ECO:0000313" key="7">
    <source>
        <dbReference type="Proteomes" id="UP000092596"/>
    </source>
</evidence>
<feature type="transmembrane region" description="Helical" evidence="4">
    <location>
        <begin position="121"/>
        <end position="139"/>
    </location>
</feature>
<proteinExistence type="predicted"/>
<dbReference type="InterPro" id="IPR011712">
    <property type="entry name" value="Sig_transdc_His_kin_sub3_dim/P"/>
</dbReference>
<evidence type="ECO:0000256" key="4">
    <source>
        <dbReference type="SAM" id="Phobius"/>
    </source>
</evidence>
<feature type="transmembrane region" description="Helical" evidence="4">
    <location>
        <begin position="96"/>
        <end position="115"/>
    </location>
</feature>
<accession>A0A1B0ZKQ7</accession>
<gene>
    <name evidence="6" type="ORF">DAD186_20450</name>
</gene>
<feature type="transmembrane region" description="Helical" evidence="4">
    <location>
        <begin position="169"/>
        <end position="189"/>
    </location>
</feature>
<dbReference type="GO" id="GO:0016020">
    <property type="term" value="C:membrane"/>
    <property type="evidence" value="ECO:0007669"/>
    <property type="project" value="InterPro"/>
</dbReference>
<dbReference type="InterPro" id="IPR050482">
    <property type="entry name" value="Sensor_HK_TwoCompSys"/>
</dbReference>
<dbReference type="Gene3D" id="1.20.5.1930">
    <property type="match status" value="1"/>
</dbReference>
<dbReference type="GO" id="GO:0046983">
    <property type="term" value="F:protein dimerization activity"/>
    <property type="evidence" value="ECO:0007669"/>
    <property type="project" value="InterPro"/>
</dbReference>
<sequence length="406" mass="44070">MSTAPRDQFAEPARVRSMEKYALYTKWSVTLAAPIMWLIFAIPSLTATVSKHAGLTPLLWAVASAALTLLVSITLFREPALELFPERPGRAPGAKVSFIVVLVSWIVCILVSVLAPVSIGAWASIYAILCTALFALAHAPWMRHKWIAVTIAALLTCATQLRIDASTALTSICIPLIFLTATLSAFWGLDVLRDADRARQLDAELHVSAERLRFAQELHDTMGQRLAAISLKTQVAIALVDRGDRNAMKELRELQELVKASTADMRAVAHGYRRINLATEIAEARALLGASRINVRVDGDSLDVPNSRREDAAWFVREATTNILRHSHATSARLTLAENSVTMTNDGAHESPGPLSGLESLRRRVATAGGSITVEHDAPHFTVRLCFDEGPASVGPAPTHTPEESA</sequence>
<reference evidence="6 7" key="1">
    <citation type="submission" date="2015-06" db="EMBL/GenBank/DDBJ databases">
        <title>Investigation of pathophysiology for high-risk pregnancy and development of treatment modality based on it.</title>
        <authorList>
            <person name="Kim B.-C."/>
            <person name="Lim S."/>
        </authorList>
    </citation>
    <scope>NUCLEOTIDE SEQUENCE [LARGE SCALE GENOMIC DNA]</scope>
    <source>
        <strain evidence="6 7">AD1-86</strain>
    </source>
</reference>
<dbReference type="PANTHER" id="PTHR24421:SF63">
    <property type="entry name" value="SENSOR HISTIDINE KINASE DESK"/>
    <property type="match status" value="1"/>
</dbReference>
<evidence type="ECO:0000259" key="5">
    <source>
        <dbReference type="Pfam" id="PF07730"/>
    </source>
</evidence>
<dbReference type="InterPro" id="IPR036890">
    <property type="entry name" value="HATPase_C_sf"/>
</dbReference>
<dbReference type="GO" id="GO:0000155">
    <property type="term" value="F:phosphorelay sensor kinase activity"/>
    <property type="evidence" value="ECO:0007669"/>
    <property type="project" value="InterPro"/>
</dbReference>
<organism evidence="6 7">
    <name type="scientific">Dermabacter vaginalis</name>
    <dbReference type="NCBI Taxonomy" id="1630135"/>
    <lineage>
        <taxon>Bacteria</taxon>
        <taxon>Bacillati</taxon>
        <taxon>Actinomycetota</taxon>
        <taxon>Actinomycetes</taxon>
        <taxon>Micrococcales</taxon>
        <taxon>Dermabacteraceae</taxon>
        <taxon>Dermabacter</taxon>
    </lineage>
</organism>
<dbReference type="Gene3D" id="3.30.565.10">
    <property type="entry name" value="Histidine kinase-like ATPase, C-terminal domain"/>
    <property type="match status" value="1"/>
</dbReference>
<keyword evidence="4" id="KW-1133">Transmembrane helix</keyword>
<feature type="domain" description="Signal transduction histidine kinase subgroup 3 dimerisation and phosphoacceptor" evidence="5">
    <location>
        <begin position="210"/>
        <end position="274"/>
    </location>
</feature>
<dbReference type="KEGG" id="dva:DAD186_20450"/>
<feature type="transmembrane region" description="Helical" evidence="4">
    <location>
        <begin position="21"/>
        <end position="45"/>
    </location>
</feature>
<name>A0A1B0ZKQ7_9MICO</name>
<dbReference type="AlphaFoldDB" id="A0A1B0ZKQ7"/>
<keyword evidence="4" id="KW-0812">Transmembrane</keyword>
<evidence type="ECO:0000313" key="6">
    <source>
        <dbReference type="EMBL" id="ANP28595.1"/>
    </source>
</evidence>
<keyword evidence="1 6" id="KW-0808">Transferase</keyword>
<dbReference type="Proteomes" id="UP000092596">
    <property type="component" value="Chromosome"/>
</dbReference>